<evidence type="ECO:0000313" key="2">
    <source>
        <dbReference type="EMBL" id="HAE3721031.1"/>
    </source>
</evidence>
<dbReference type="EMBL" id="DAARSE010000055">
    <property type="protein sequence ID" value="HAE3721031.1"/>
    <property type="molecule type" value="Genomic_DNA"/>
</dbReference>
<proteinExistence type="predicted"/>
<sequence>CGIEKVNIRLLIKQSKSHADGFIVSIPLNYVIYITYFLKSPSRSVVCHEADE</sequence>
<comment type="caution">
    <text evidence="2">The sequence shown here is derived from an EMBL/GenBank/DDBJ whole genome shotgun (WGS) entry which is preliminary data.</text>
</comment>
<evidence type="ECO:0000256" key="1">
    <source>
        <dbReference type="SAM" id="Phobius"/>
    </source>
</evidence>
<accession>A0A730DRH5</accession>
<keyword evidence="1" id="KW-1133">Transmembrane helix</keyword>
<feature type="transmembrane region" description="Helical" evidence="1">
    <location>
        <begin position="21"/>
        <end position="38"/>
    </location>
</feature>
<organism evidence="2">
    <name type="scientific">Salmonella derby</name>
    <dbReference type="NCBI Taxonomy" id="28144"/>
    <lineage>
        <taxon>Bacteria</taxon>
        <taxon>Pseudomonadati</taxon>
        <taxon>Pseudomonadota</taxon>
        <taxon>Gammaproteobacteria</taxon>
        <taxon>Enterobacterales</taxon>
        <taxon>Enterobacteriaceae</taxon>
        <taxon>Salmonella</taxon>
    </lineage>
</organism>
<dbReference type="AlphaFoldDB" id="A0A730DRH5"/>
<protein>
    <submittedName>
        <fullName evidence="2">Uncharacterized protein</fullName>
    </submittedName>
</protein>
<keyword evidence="1" id="KW-0812">Transmembrane</keyword>
<reference evidence="2" key="2">
    <citation type="submission" date="2018-07" db="EMBL/GenBank/DDBJ databases">
        <authorList>
            <consortium name="NCBI Pathogen Detection Project"/>
        </authorList>
    </citation>
    <scope>NUCLEOTIDE SEQUENCE</scope>
    <source>
        <strain evidence="2">Salmonella enterica</strain>
    </source>
</reference>
<reference evidence="2" key="1">
    <citation type="journal article" date="2018" name="Genome Biol.">
        <title>SKESA: strategic k-mer extension for scrupulous assemblies.</title>
        <authorList>
            <person name="Souvorov A."/>
            <person name="Agarwala R."/>
            <person name="Lipman D.J."/>
        </authorList>
    </citation>
    <scope>NUCLEOTIDE SEQUENCE</scope>
    <source>
        <strain evidence="2">Salmonella enterica</strain>
    </source>
</reference>
<feature type="non-terminal residue" evidence="2">
    <location>
        <position position="1"/>
    </location>
</feature>
<name>A0A730DRH5_SALDE</name>
<gene>
    <name evidence="2" type="ORF">G4B92_002947</name>
</gene>
<keyword evidence="1" id="KW-0472">Membrane</keyword>